<dbReference type="Gene3D" id="3.40.50.10860">
    <property type="entry name" value="Leucine Dehydrogenase, chain A, domain 1"/>
    <property type="match status" value="1"/>
</dbReference>
<gene>
    <name evidence="8" type="primary">aroE</name>
    <name evidence="11" type="ORF">ACFOOL_05265</name>
</gene>
<dbReference type="InterPro" id="IPR022893">
    <property type="entry name" value="Shikimate_DH_fam"/>
</dbReference>
<comment type="pathway">
    <text evidence="1 8">Metabolic intermediate biosynthesis; chorismate biosynthesis; chorismate from D-erythrose 4-phosphate and phosphoenolpyruvate: step 4/7.</text>
</comment>
<dbReference type="EC" id="1.1.1.25" evidence="2 8"/>
<name>A0ABV7WYR0_9HYPH</name>
<keyword evidence="12" id="KW-1185">Reference proteome</keyword>
<dbReference type="Pfam" id="PF08501">
    <property type="entry name" value="Shikimate_dh_N"/>
    <property type="match status" value="1"/>
</dbReference>
<feature type="binding site" evidence="8">
    <location>
        <begin position="15"/>
        <end position="17"/>
    </location>
    <ligand>
        <name>shikimate</name>
        <dbReference type="ChEBI" id="CHEBI:36208"/>
    </ligand>
</feature>
<feature type="domain" description="Shikimate dehydrogenase substrate binding N-terminal" evidence="10">
    <location>
        <begin position="7"/>
        <end position="89"/>
    </location>
</feature>
<dbReference type="HAMAP" id="MF_00222">
    <property type="entry name" value="Shikimate_DH_AroE"/>
    <property type="match status" value="1"/>
</dbReference>
<reference evidence="12" key="1">
    <citation type="journal article" date="2019" name="Int. J. Syst. Evol. Microbiol.">
        <title>The Global Catalogue of Microorganisms (GCM) 10K type strain sequencing project: providing services to taxonomists for standard genome sequencing and annotation.</title>
        <authorList>
            <consortium name="The Broad Institute Genomics Platform"/>
            <consortium name="The Broad Institute Genome Sequencing Center for Infectious Disease"/>
            <person name="Wu L."/>
            <person name="Ma J."/>
        </authorList>
    </citation>
    <scope>NUCLEOTIDE SEQUENCE [LARGE SCALE GENOMIC DNA]</scope>
    <source>
        <strain evidence="12">KCTC 42281</strain>
    </source>
</reference>
<feature type="binding site" evidence="8">
    <location>
        <position position="102"/>
    </location>
    <ligand>
        <name>shikimate</name>
        <dbReference type="ChEBI" id="CHEBI:36208"/>
    </ligand>
</feature>
<evidence type="ECO:0000256" key="6">
    <source>
        <dbReference type="ARBA" id="ARBA00023141"/>
    </source>
</evidence>
<accession>A0ABV7WYR0</accession>
<keyword evidence="5 8" id="KW-0560">Oxidoreductase</keyword>
<feature type="domain" description="Quinate/shikimate 5-dehydrogenase/glutamyl-tRNA reductase" evidence="9">
    <location>
        <begin position="121"/>
        <end position="190"/>
    </location>
</feature>
<feature type="binding site" evidence="8">
    <location>
        <position position="219"/>
    </location>
    <ligand>
        <name>shikimate</name>
        <dbReference type="ChEBI" id="CHEBI:36208"/>
    </ligand>
</feature>
<dbReference type="EMBL" id="JBHRYD010000001">
    <property type="protein sequence ID" value="MFC3704162.1"/>
    <property type="molecule type" value="Genomic_DNA"/>
</dbReference>
<evidence type="ECO:0000313" key="12">
    <source>
        <dbReference type="Proteomes" id="UP001595613"/>
    </source>
</evidence>
<evidence type="ECO:0000256" key="5">
    <source>
        <dbReference type="ARBA" id="ARBA00023002"/>
    </source>
</evidence>
<dbReference type="NCBIfam" id="TIGR00507">
    <property type="entry name" value="aroE"/>
    <property type="match status" value="1"/>
</dbReference>
<comment type="catalytic activity">
    <reaction evidence="7 8">
        <text>shikimate + NADP(+) = 3-dehydroshikimate + NADPH + H(+)</text>
        <dbReference type="Rhea" id="RHEA:17737"/>
        <dbReference type="ChEBI" id="CHEBI:15378"/>
        <dbReference type="ChEBI" id="CHEBI:16630"/>
        <dbReference type="ChEBI" id="CHEBI:36208"/>
        <dbReference type="ChEBI" id="CHEBI:57783"/>
        <dbReference type="ChEBI" id="CHEBI:58349"/>
        <dbReference type="EC" id="1.1.1.25"/>
    </reaction>
</comment>
<evidence type="ECO:0000256" key="1">
    <source>
        <dbReference type="ARBA" id="ARBA00004871"/>
    </source>
</evidence>
<dbReference type="NCBIfam" id="NF001312">
    <property type="entry name" value="PRK00258.1-4"/>
    <property type="match status" value="1"/>
</dbReference>
<comment type="caution">
    <text evidence="11">The sequence shown here is derived from an EMBL/GenBank/DDBJ whole genome shotgun (WGS) entry which is preliminary data.</text>
</comment>
<dbReference type="Proteomes" id="UP001595613">
    <property type="component" value="Unassembled WGS sequence"/>
</dbReference>
<proteinExistence type="inferred from homology"/>
<evidence type="ECO:0000256" key="2">
    <source>
        <dbReference type="ARBA" id="ARBA00012962"/>
    </source>
</evidence>
<comment type="similarity">
    <text evidence="8">Belongs to the shikimate dehydrogenase family.</text>
</comment>
<dbReference type="CDD" id="cd01065">
    <property type="entry name" value="NAD_bind_Shikimate_DH"/>
    <property type="match status" value="1"/>
</dbReference>
<dbReference type="InterPro" id="IPR006151">
    <property type="entry name" value="Shikm_DH/Glu-tRNA_Rdtase"/>
</dbReference>
<evidence type="ECO:0000313" key="11">
    <source>
        <dbReference type="EMBL" id="MFC3704162.1"/>
    </source>
</evidence>
<comment type="subunit">
    <text evidence="8">Homodimer.</text>
</comment>
<feature type="binding site" evidence="8">
    <location>
        <position position="62"/>
    </location>
    <ligand>
        <name>shikimate</name>
        <dbReference type="ChEBI" id="CHEBI:36208"/>
    </ligand>
</feature>
<dbReference type="PANTHER" id="PTHR21089:SF1">
    <property type="entry name" value="BIFUNCTIONAL 3-DEHYDROQUINATE DEHYDRATASE_SHIKIMATE DEHYDROGENASE, CHLOROPLASTIC"/>
    <property type="match status" value="1"/>
</dbReference>
<comment type="caution">
    <text evidence="8">Lacks conserved residue(s) required for the propagation of feature annotation.</text>
</comment>
<evidence type="ECO:0000256" key="3">
    <source>
        <dbReference type="ARBA" id="ARBA00022605"/>
    </source>
</evidence>
<feature type="active site" description="Proton acceptor" evidence="8">
    <location>
        <position position="66"/>
    </location>
</feature>
<evidence type="ECO:0000259" key="9">
    <source>
        <dbReference type="Pfam" id="PF01488"/>
    </source>
</evidence>
<feature type="binding site" evidence="8">
    <location>
        <position position="240"/>
    </location>
    <ligand>
        <name>NADP(+)</name>
        <dbReference type="ChEBI" id="CHEBI:58349"/>
    </ligand>
</feature>
<dbReference type="InterPro" id="IPR046346">
    <property type="entry name" value="Aminoacid_DH-like_N_sf"/>
</dbReference>
<keyword evidence="3 8" id="KW-0028">Amino-acid biosynthesis</keyword>
<evidence type="ECO:0000256" key="4">
    <source>
        <dbReference type="ARBA" id="ARBA00022857"/>
    </source>
</evidence>
<dbReference type="InterPro" id="IPR013708">
    <property type="entry name" value="Shikimate_DH-bd_N"/>
</dbReference>
<dbReference type="SUPFAM" id="SSF53223">
    <property type="entry name" value="Aminoacid dehydrogenase-like, N-terminal domain"/>
    <property type="match status" value="1"/>
</dbReference>
<feature type="binding site" evidence="8">
    <location>
        <position position="217"/>
    </location>
    <ligand>
        <name>NADP(+)</name>
        <dbReference type="ChEBI" id="CHEBI:58349"/>
    </ligand>
</feature>
<feature type="binding site" evidence="8">
    <location>
        <position position="87"/>
    </location>
    <ligand>
        <name>shikimate</name>
        <dbReference type="ChEBI" id="CHEBI:36208"/>
    </ligand>
</feature>
<feature type="binding site" evidence="8">
    <location>
        <begin position="128"/>
        <end position="132"/>
    </location>
    <ligand>
        <name>NADP(+)</name>
        <dbReference type="ChEBI" id="CHEBI:58349"/>
    </ligand>
</feature>
<sequence length="276" mass="29177">MTTKAFVIGHPIAHSRSPLIHGAWLARYGIDGSYEAIDVAPDALAGFFDRLRAGEFAGGNVTIPHKEAVFALCDEVDALARTIGAVNTLVVRDGKVLGTNTDYLGFLGNLDAGAPGWADSDEDAIVIGAGGAARAVLVALRRRYRGKVHVLNRTPANAEALIGQIEGPFTAHGFEAFEHLAPKTGLVINTSSVGMHGSRFDWLDPGQLPKTALVTDIVYTPLVTPLLAEARSRGLRIVDGLGMLLHQAVPGFAAWFGTTPEVTPALRARIEATLDG</sequence>
<organism evidence="11 12">
    <name type="scientific">Devosia honganensis</name>
    <dbReference type="NCBI Taxonomy" id="1610527"/>
    <lineage>
        <taxon>Bacteria</taxon>
        <taxon>Pseudomonadati</taxon>
        <taxon>Pseudomonadota</taxon>
        <taxon>Alphaproteobacteria</taxon>
        <taxon>Hyphomicrobiales</taxon>
        <taxon>Devosiaceae</taxon>
        <taxon>Devosia</taxon>
    </lineage>
</organism>
<dbReference type="GO" id="GO:0004764">
    <property type="term" value="F:shikimate 3-dehydrogenase (NADP+) activity"/>
    <property type="evidence" value="ECO:0007669"/>
    <property type="project" value="UniProtKB-EC"/>
</dbReference>
<evidence type="ECO:0000259" key="10">
    <source>
        <dbReference type="Pfam" id="PF08501"/>
    </source>
</evidence>
<keyword evidence="6 8" id="KW-0057">Aromatic amino acid biosynthesis</keyword>
<comment type="function">
    <text evidence="8">Involved in the biosynthesis of the chorismate, which leads to the biosynthesis of aromatic amino acids. Catalyzes the reversible NADPH linked reduction of 3-dehydroshikimate (DHSA) to yield shikimate (SA).</text>
</comment>
<feature type="binding site" evidence="8">
    <location>
        <position position="247"/>
    </location>
    <ligand>
        <name>shikimate</name>
        <dbReference type="ChEBI" id="CHEBI:36208"/>
    </ligand>
</feature>
<keyword evidence="4 8" id="KW-0521">NADP</keyword>
<dbReference type="InterPro" id="IPR011342">
    <property type="entry name" value="Shikimate_DH"/>
</dbReference>
<dbReference type="InterPro" id="IPR036291">
    <property type="entry name" value="NAD(P)-bd_dom_sf"/>
</dbReference>
<dbReference type="RefSeq" id="WP_380095534.1">
    <property type="nucleotide sequence ID" value="NZ_JBHRYD010000001.1"/>
</dbReference>
<protein>
    <recommendedName>
        <fullName evidence="2 8">Shikimate dehydrogenase (NADP(+))</fullName>
        <shortName evidence="8">SDH</shortName>
        <ecNumber evidence="2 8">1.1.1.25</ecNumber>
    </recommendedName>
</protein>
<dbReference type="Gene3D" id="3.40.50.720">
    <property type="entry name" value="NAD(P)-binding Rossmann-like Domain"/>
    <property type="match status" value="1"/>
</dbReference>
<dbReference type="Pfam" id="PF01488">
    <property type="entry name" value="Shikimate_DH"/>
    <property type="match status" value="1"/>
</dbReference>
<evidence type="ECO:0000256" key="8">
    <source>
        <dbReference type="HAMAP-Rule" id="MF_00222"/>
    </source>
</evidence>
<evidence type="ECO:0000256" key="7">
    <source>
        <dbReference type="ARBA" id="ARBA00049442"/>
    </source>
</evidence>
<dbReference type="SUPFAM" id="SSF51735">
    <property type="entry name" value="NAD(P)-binding Rossmann-fold domains"/>
    <property type="match status" value="1"/>
</dbReference>
<dbReference type="PANTHER" id="PTHR21089">
    <property type="entry name" value="SHIKIMATE DEHYDROGENASE"/>
    <property type="match status" value="1"/>
</dbReference>